<dbReference type="Gene3D" id="1.10.287.820">
    <property type="entry name" value="Acid-sensing ion channel domain"/>
    <property type="match status" value="1"/>
</dbReference>
<comment type="caution">
    <text evidence="13">The sequence shown here is derived from an EMBL/GenBank/DDBJ whole genome shotgun (WGS) entry which is preliminary data.</text>
</comment>
<evidence type="ECO:0000256" key="3">
    <source>
        <dbReference type="ARBA" id="ARBA00022461"/>
    </source>
</evidence>
<dbReference type="OrthoDB" id="6021021at2759"/>
<proteinExistence type="inferred from homology"/>
<dbReference type="GO" id="GO:0005886">
    <property type="term" value="C:plasma membrane"/>
    <property type="evidence" value="ECO:0007669"/>
    <property type="project" value="TreeGrafter"/>
</dbReference>
<keyword evidence="3 11" id="KW-0894">Sodium channel</keyword>
<keyword evidence="5 12" id="KW-1133">Transmembrane helix</keyword>
<keyword evidence="14" id="KW-1185">Reference proteome</keyword>
<feature type="transmembrane region" description="Helical" evidence="12">
    <location>
        <begin position="36"/>
        <end position="61"/>
    </location>
</feature>
<dbReference type="GO" id="GO:0015280">
    <property type="term" value="F:ligand-gated sodium channel activity"/>
    <property type="evidence" value="ECO:0007669"/>
    <property type="project" value="TreeGrafter"/>
</dbReference>
<evidence type="ECO:0000256" key="5">
    <source>
        <dbReference type="ARBA" id="ARBA00022989"/>
    </source>
</evidence>
<evidence type="ECO:0000313" key="13">
    <source>
        <dbReference type="EMBL" id="RNA35040.1"/>
    </source>
</evidence>
<dbReference type="Proteomes" id="UP000276133">
    <property type="component" value="Unassembled WGS sequence"/>
</dbReference>
<keyword evidence="4 11" id="KW-0812">Transmembrane</keyword>
<evidence type="ECO:0000313" key="14">
    <source>
        <dbReference type="Proteomes" id="UP000276133"/>
    </source>
</evidence>
<dbReference type="InterPro" id="IPR020903">
    <property type="entry name" value="ENaC_CS"/>
</dbReference>
<organism evidence="13 14">
    <name type="scientific">Brachionus plicatilis</name>
    <name type="common">Marine rotifer</name>
    <name type="synonym">Brachionus muelleri</name>
    <dbReference type="NCBI Taxonomy" id="10195"/>
    <lineage>
        <taxon>Eukaryota</taxon>
        <taxon>Metazoa</taxon>
        <taxon>Spiralia</taxon>
        <taxon>Gnathifera</taxon>
        <taxon>Rotifera</taxon>
        <taxon>Eurotatoria</taxon>
        <taxon>Monogononta</taxon>
        <taxon>Pseudotrocha</taxon>
        <taxon>Ploima</taxon>
        <taxon>Brachionidae</taxon>
        <taxon>Brachionus</taxon>
    </lineage>
</organism>
<evidence type="ECO:0000256" key="9">
    <source>
        <dbReference type="ARBA" id="ARBA00023201"/>
    </source>
</evidence>
<reference evidence="13 14" key="1">
    <citation type="journal article" date="2018" name="Sci. Rep.">
        <title>Genomic signatures of local adaptation to the degree of environmental predictability in rotifers.</title>
        <authorList>
            <person name="Franch-Gras L."/>
            <person name="Hahn C."/>
            <person name="Garcia-Roger E.M."/>
            <person name="Carmona M.J."/>
            <person name="Serra M."/>
            <person name="Gomez A."/>
        </authorList>
    </citation>
    <scope>NUCLEOTIDE SEQUENCE [LARGE SCALE GENOMIC DNA]</scope>
    <source>
        <strain evidence="13">HYR1</strain>
    </source>
</reference>
<comment type="similarity">
    <text evidence="11">Belongs to the amiloride-sensitive sodium channel (TC 1.A.6) family.</text>
</comment>
<dbReference type="Gene3D" id="2.60.470.10">
    <property type="entry name" value="Acid-sensing ion channels like domains"/>
    <property type="match status" value="1"/>
</dbReference>
<dbReference type="PROSITE" id="PS01206">
    <property type="entry name" value="ASC"/>
    <property type="match status" value="1"/>
</dbReference>
<feature type="transmembrane region" description="Helical" evidence="12">
    <location>
        <begin position="409"/>
        <end position="435"/>
    </location>
</feature>
<evidence type="ECO:0000256" key="12">
    <source>
        <dbReference type="SAM" id="Phobius"/>
    </source>
</evidence>
<keyword evidence="9 11" id="KW-0739">Sodium transport</keyword>
<evidence type="ECO:0000256" key="10">
    <source>
        <dbReference type="ARBA" id="ARBA00023303"/>
    </source>
</evidence>
<comment type="subcellular location">
    <subcellularLocation>
        <location evidence="1">Membrane</location>
        <topology evidence="1">Multi-pass membrane protein</topology>
    </subcellularLocation>
</comment>
<evidence type="ECO:0000256" key="8">
    <source>
        <dbReference type="ARBA" id="ARBA00023136"/>
    </source>
</evidence>
<accession>A0A3M7SHJ2</accession>
<evidence type="ECO:0000256" key="1">
    <source>
        <dbReference type="ARBA" id="ARBA00004141"/>
    </source>
</evidence>
<evidence type="ECO:0000256" key="4">
    <source>
        <dbReference type="ARBA" id="ARBA00022692"/>
    </source>
</evidence>
<dbReference type="PANTHER" id="PTHR11690">
    <property type="entry name" value="AMILORIDE-SENSITIVE SODIUM CHANNEL-RELATED"/>
    <property type="match status" value="1"/>
</dbReference>
<dbReference type="AlphaFoldDB" id="A0A3M7SHJ2"/>
<evidence type="ECO:0000256" key="7">
    <source>
        <dbReference type="ARBA" id="ARBA00023065"/>
    </source>
</evidence>
<dbReference type="InterPro" id="IPR001873">
    <property type="entry name" value="ENaC"/>
</dbReference>
<sequence length="438" mass="50650">MSKWKILTQILKEDGQTTTVHGLPNILRTKNLFLKFMWTISLISSCGACCFLITTSIMSFLDWEVVTKIDFVTEKIGINDILNNSVFDSSSVANQRRIGFSKHLLISEEREKFGMKINESIISCYFNKKKCYLDLDFEYHYDNMHSNCIKFNSGKKTELKKASKPGLINGLQMEIYVDEPSENSLSTASGLYLIVHNNSQESHFPEGFTVPVGKQVNIAVQREFISKKARPYSECTQNLDSVNAFDSDLYRTIIQSGKPYRREMCYDLCLQEIIIEKCKCQDLLSIKFLNFKYCTNVSELECNMKEYGNFYAQNIHESCASKCPLECNTFKYPVNLAYLDYPTDEYSKFLMNDSKIASKFENLTQITYQNLKKNMVFLNIFYDGINLKKIEEVEKFYFIDLVAKIGGTMALFLGISFLSFVELFDIAFKIISIFFKYK</sequence>
<dbReference type="PRINTS" id="PR01078">
    <property type="entry name" value="AMINACHANNEL"/>
</dbReference>
<keyword evidence="8 12" id="KW-0472">Membrane</keyword>
<evidence type="ECO:0000256" key="2">
    <source>
        <dbReference type="ARBA" id="ARBA00022448"/>
    </source>
</evidence>
<keyword evidence="6" id="KW-0915">Sodium</keyword>
<keyword evidence="10 11" id="KW-0407">Ion channel</keyword>
<evidence type="ECO:0000256" key="6">
    <source>
        <dbReference type="ARBA" id="ARBA00023053"/>
    </source>
</evidence>
<evidence type="ECO:0000256" key="11">
    <source>
        <dbReference type="RuleBase" id="RU000679"/>
    </source>
</evidence>
<gene>
    <name evidence="13" type="ORF">BpHYR1_049026</name>
</gene>
<dbReference type="Pfam" id="PF00858">
    <property type="entry name" value="ASC"/>
    <property type="match status" value="2"/>
</dbReference>
<protein>
    <submittedName>
        <fullName evidence="13">Degenerin deg-1</fullName>
    </submittedName>
</protein>
<keyword evidence="7 11" id="KW-0406">Ion transport</keyword>
<keyword evidence="2 11" id="KW-0813">Transport</keyword>
<dbReference type="PANTHER" id="PTHR11690:SF248">
    <property type="entry name" value="PICKPOCKET 17, ISOFORM A"/>
    <property type="match status" value="1"/>
</dbReference>
<name>A0A3M7SHJ2_BRAPC</name>
<dbReference type="EMBL" id="REGN01001378">
    <property type="protein sequence ID" value="RNA35040.1"/>
    <property type="molecule type" value="Genomic_DNA"/>
</dbReference>